<keyword evidence="3" id="KW-1185">Reference proteome</keyword>
<feature type="region of interest" description="Disordered" evidence="1">
    <location>
        <begin position="61"/>
        <end position="80"/>
    </location>
</feature>
<dbReference type="Proteomes" id="UP000632740">
    <property type="component" value="Unassembled WGS sequence"/>
</dbReference>
<sequence length="96" mass="10389">MRSTSSETTRPTRRRGTRPCQHLLERPRLELLARRELVHPDPLDEVGLGVDERDVDVVGVQASRQTPGGGRPGVPGSEDDDAVLHGSLLSWIGGAS</sequence>
<name>A0A919U426_9CELL</name>
<gene>
    <name evidence="2" type="ORF">Cch01nite_34280</name>
</gene>
<evidence type="ECO:0000256" key="1">
    <source>
        <dbReference type="SAM" id="MobiDB-lite"/>
    </source>
</evidence>
<evidence type="ECO:0000313" key="3">
    <source>
        <dbReference type="Proteomes" id="UP000632740"/>
    </source>
</evidence>
<accession>A0A919U426</accession>
<reference evidence="2" key="1">
    <citation type="submission" date="2021-01" db="EMBL/GenBank/DDBJ databases">
        <title>Whole genome shotgun sequence of Cellulomonas chitinilytica NBRC 110799.</title>
        <authorList>
            <person name="Komaki H."/>
            <person name="Tamura T."/>
        </authorList>
    </citation>
    <scope>NUCLEOTIDE SEQUENCE</scope>
    <source>
        <strain evidence="2">NBRC 110799</strain>
    </source>
</reference>
<proteinExistence type="predicted"/>
<dbReference type="AlphaFoldDB" id="A0A919U426"/>
<organism evidence="2 3">
    <name type="scientific">Cellulomonas chitinilytica</name>
    <dbReference type="NCBI Taxonomy" id="398759"/>
    <lineage>
        <taxon>Bacteria</taxon>
        <taxon>Bacillati</taxon>
        <taxon>Actinomycetota</taxon>
        <taxon>Actinomycetes</taxon>
        <taxon>Micrococcales</taxon>
        <taxon>Cellulomonadaceae</taxon>
        <taxon>Cellulomonas</taxon>
    </lineage>
</organism>
<comment type="caution">
    <text evidence="2">The sequence shown here is derived from an EMBL/GenBank/DDBJ whole genome shotgun (WGS) entry which is preliminary data.</text>
</comment>
<dbReference type="EMBL" id="BONK01000013">
    <property type="protein sequence ID" value="GIG22704.1"/>
    <property type="molecule type" value="Genomic_DNA"/>
</dbReference>
<evidence type="ECO:0000313" key="2">
    <source>
        <dbReference type="EMBL" id="GIG22704.1"/>
    </source>
</evidence>
<protein>
    <submittedName>
        <fullName evidence="2">Uncharacterized protein</fullName>
    </submittedName>
</protein>